<feature type="domain" description="Ig-like" evidence="6">
    <location>
        <begin position="146"/>
        <end position="227"/>
    </location>
</feature>
<organism evidence="7 8">
    <name type="scientific">Scyliorhinus torazame</name>
    <name type="common">Cloudy catshark</name>
    <name type="synonym">Catulus torazame</name>
    <dbReference type="NCBI Taxonomy" id="75743"/>
    <lineage>
        <taxon>Eukaryota</taxon>
        <taxon>Metazoa</taxon>
        <taxon>Chordata</taxon>
        <taxon>Craniata</taxon>
        <taxon>Vertebrata</taxon>
        <taxon>Chondrichthyes</taxon>
        <taxon>Elasmobranchii</taxon>
        <taxon>Galeomorphii</taxon>
        <taxon>Galeoidea</taxon>
        <taxon>Carcharhiniformes</taxon>
        <taxon>Scyliorhinidae</taxon>
        <taxon>Scyliorhinus</taxon>
    </lineage>
</organism>
<dbReference type="Proteomes" id="UP000288216">
    <property type="component" value="Unassembled WGS sequence"/>
</dbReference>
<comment type="caution">
    <text evidence="7">The sequence shown here is derived from an EMBL/GenBank/DDBJ whole genome shotgun (WGS) entry which is preliminary data.</text>
</comment>
<evidence type="ECO:0000256" key="3">
    <source>
        <dbReference type="ARBA" id="ARBA00023136"/>
    </source>
</evidence>
<evidence type="ECO:0000259" key="6">
    <source>
        <dbReference type="PROSITE" id="PS50835"/>
    </source>
</evidence>
<keyword evidence="5" id="KW-0812">Transmembrane</keyword>
<evidence type="ECO:0000256" key="4">
    <source>
        <dbReference type="ARBA" id="ARBA00023180"/>
    </source>
</evidence>
<protein>
    <recommendedName>
        <fullName evidence="6">Ig-like domain-containing protein</fullName>
    </recommendedName>
</protein>
<evidence type="ECO:0000256" key="1">
    <source>
        <dbReference type="ARBA" id="ARBA00004370"/>
    </source>
</evidence>
<proteinExistence type="predicted"/>
<dbReference type="PANTHER" id="PTHR12080:SF48">
    <property type="entry name" value="IMMUNOGLOBULIN SUBTYPE DOMAIN-CONTAINING PROTEIN"/>
    <property type="match status" value="1"/>
</dbReference>
<gene>
    <name evidence="7" type="ORF">scyTo_0013896</name>
</gene>
<keyword evidence="5" id="KW-1133">Transmembrane helix</keyword>
<dbReference type="OMA" id="IALICYK"/>
<dbReference type="Gene3D" id="2.60.40.10">
    <property type="entry name" value="Immunoglobulins"/>
    <property type="match status" value="2"/>
</dbReference>
<evidence type="ECO:0000313" key="8">
    <source>
        <dbReference type="Proteomes" id="UP000288216"/>
    </source>
</evidence>
<dbReference type="AlphaFoldDB" id="A0A401P721"/>
<dbReference type="STRING" id="75743.A0A401P721"/>
<sequence>MANKKKKQMAHNVDMKNLDVKILTLLSVFHLLTLCKTEIPAVPNTVINAAVGEQVLFPVHHPCGAMYEVTLLSKSPIHSKLASWNFNTSDNQPLYENRLKRSRNGSVMLHNVQINDTRLYEIQIDCYSTTMTATRKQSFDLRVFEPVSKLLVTITCSNINVTLSCTVSNGTNVTFHWEKQSLSGAINRIHNGAELVIDIVNEQEQFIYKCVAENPVSNATSAPWTMKECNKEPSKVCILLGISVASLWLLFLVLIALICYKMKRTASDKGCNAALQMRNEETSYLRDGTIEATYVTRID</sequence>
<keyword evidence="8" id="KW-1185">Reference proteome</keyword>
<keyword evidence="4" id="KW-0325">Glycoprotein</keyword>
<dbReference type="InterPro" id="IPR013783">
    <property type="entry name" value="Ig-like_fold"/>
</dbReference>
<accession>A0A401P721</accession>
<dbReference type="PROSITE" id="PS50835">
    <property type="entry name" value="IG_LIKE"/>
    <property type="match status" value="1"/>
</dbReference>
<dbReference type="InterPro" id="IPR015631">
    <property type="entry name" value="CD2/SLAM_rcpt"/>
</dbReference>
<dbReference type="InterPro" id="IPR036179">
    <property type="entry name" value="Ig-like_dom_sf"/>
</dbReference>
<comment type="subcellular location">
    <subcellularLocation>
        <location evidence="1">Membrane</location>
    </subcellularLocation>
</comment>
<dbReference type="GO" id="GO:0016020">
    <property type="term" value="C:membrane"/>
    <property type="evidence" value="ECO:0007669"/>
    <property type="project" value="UniProtKB-SubCell"/>
</dbReference>
<reference evidence="7 8" key="1">
    <citation type="journal article" date="2018" name="Nat. Ecol. Evol.">
        <title>Shark genomes provide insights into elasmobranch evolution and the origin of vertebrates.</title>
        <authorList>
            <person name="Hara Y"/>
            <person name="Yamaguchi K"/>
            <person name="Onimaru K"/>
            <person name="Kadota M"/>
            <person name="Koyanagi M"/>
            <person name="Keeley SD"/>
            <person name="Tatsumi K"/>
            <person name="Tanaka K"/>
            <person name="Motone F"/>
            <person name="Kageyama Y"/>
            <person name="Nozu R"/>
            <person name="Adachi N"/>
            <person name="Nishimura O"/>
            <person name="Nakagawa R"/>
            <person name="Tanegashima C"/>
            <person name="Kiyatake I"/>
            <person name="Matsumoto R"/>
            <person name="Murakumo K"/>
            <person name="Nishida K"/>
            <person name="Terakita A"/>
            <person name="Kuratani S"/>
            <person name="Sato K"/>
            <person name="Hyodo S Kuraku.S."/>
        </authorList>
    </citation>
    <scope>NUCLEOTIDE SEQUENCE [LARGE SCALE GENOMIC DNA]</scope>
</reference>
<dbReference type="EMBL" id="BFAA01007277">
    <property type="protein sequence ID" value="GCB68932.1"/>
    <property type="molecule type" value="Genomic_DNA"/>
</dbReference>
<dbReference type="InterPro" id="IPR007110">
    <property type="entry name" value="Ig-like_dom"/>
</dbReference>
<evidence type="ECO:0000256" key="5">
    <source>
        <dbReference type="SAM" id="Phobius"/>
    </source>
</evidence>
<dbReference type="PANTHER" id="PTHR12080">
    <property type="entry name" value="SIGNALING LYMPHOCYTIC ACTIVATION MOLECULE"/>
    <property type="match status" value="1"/>
</dbReference>
<evidence type="ECO:0000256" key="2">
    <source>
        <dbReference type="ARBA" id="ARBA00022729"/>
    </source>
</evidence>
<keyword evidence="2" id="KW-0732">Signal</keyword>
<name>A0A401P721_SCYTO</name>
<keyword evidence="3 5" id="KW-0472">Membrane</keyword>
<dbReference type="CDD" id="cd00096">
    <property type="entry name" value="Ig"/>
    <property type="match status" value="1"/>
</dbReference>
<feature type="transmembrane region" description="Helical" evidence="5">
    <location>
        <begin position="238"/>
        <end position="260"/>
    </location>
</feature>
<dbReference type="OrthoDB" id="8963224at2759"/>
<evidence type="ECO:0000313" key="7">
    <source>
        <dbReference type="EMBL" id="GCB68932.1"/>
    </source>
</evidence>
<dbReference type="SUPFAM" id="SSF48726">
    <property type="entry name" value="Immunoglobulin"/>
    <property type="match status" value="2"/>
</dbReference>